<sequence>MMQSTFVSPAWLADHLHDEDVHILDARMAPPGQGGTRDMAAEYLAGHIPGARFFDIEALSDHDTGLPHMMPDAGYFARAMGNLGISDRHHLVIYDDGTLFSAPRAWWMLKTFGVAQVSILAGGLAAWKLQRLPLQLGEISPEPTAFTARLNPARIASLDDMQLLVQDGSRQIVDARAAARFSGSEPEPRPGLRAGHIPGSFNVPWTELTDSGALKSPDALRDVFTAHGVALDEPITVSCGSGVTASVLALALHTLGVKDVKLYDGSWSEWGSRQDTIVETGNR</sequence>
<dbReference type="PROSITE" id="PS00683">
    <property type="entry name" value="RHODANESE_2"/>
    <property type="match status" value="1"/>
</dbReference>
<dbReference type="Proteomes" id="UP000254848">
    <property type="component" value="Unassembled WGS sequence"/>
</dbReference>
<dbReference type="InterPro" id="IPR001307">
    <property type="entry name" value="Thiosulphate_STrfase_CS"/>
</dbReference>
<dbReference type="InterPro" id="IPR001763">
    <property type="entry name" value="Rhodanese-like_dom"/>
</dbReference>
<dbReference type="OrthoDB" id="9781034at2"/>
<keyword evidence="4" id="KW-0677">Repeat</keyword>
<evidence type="ECO:0000256" key="5">
    <source>
        <dbReference type="ARBA" id="ARBA00051793"/>
    </source>
</evidence>
<keyword evidence="9" id="KW-1185">Reference proteome</keyword>
<dbReference type="SUPFAM" id="SSF52821">
    <property type="entry name" value="Rhodanese/Cell cycle control phosphatase"/>
    <property type="match status" value="2"/>
</dbReference>
<dbReference type="RefSeq" id="WP_115456739.1">
    <property type="nucleotide sequence ID" value="NZ_QRAP01000001.1"/>
</dbReference>
<dbReference type="CDD" id="cd01449">
    <property type="entry name" value="TST_Repeat_2"/>
    <property type="match status" value="1"/>
</dbReference>
<dbReference type="AlphaFoldDB" id="A0A370R3G4"/>
<dbReference type="GO" id="GO:0016784">
    <property type="term" value="F:3-mercaptopyruvate sulfurtransferase activity"/>
    <property type="evidence" value="ECO:0007669"/>
    <property type="project" value="UniProtKB-EC"/>
</dbReference>
<dbReference type="GO" id="GO:0005829">
    <property type="term" value="C:cytosol"/>
    <property type="evidence" value="ECO:0007669"/>
    <property type="project" value="TreeGrafter"/>
</dbReference>
<dbReference type="InterPro" id="IPR045078">
    <property type="entry name" value="TST/MPST-like"/>
</dbReference>
<dbReference type="CDD" id="cd01448">
    <property type="entry name" value="TST_Repeat_1"/>
    <property type="match status" value="1"/>
</dbReference>
<name>A0A370R3G4_9GAMM</name>
<evidence type="ECO:0000259" key="7">
    <source>
        <dbReference type="PROSITE" id="PS50206"/>
    </source>
</evidence>
<accession>A0A370R3G4</accession>
<evidence type="ECO:0000313" key="8">
    <source>
        <dbReference type="EMBL" id="RDK96968.1"/>
    </source>
</evidence>
<organism evidence="8 9">
    <name type="scientific">Enterobacillus tribolii</name>
    <dbReference type="NCBI Taxonomy" id="1487935"/>
    <lineage>
        <taxon>Bacteria</taxon>
        <taxon>Pseudomonadati</taxon>
        <taxon>Pseudomonadota</taxon>
        <taxon>Gammaproteobacteria</taxon>
        <taxon>Enterobacterales</taxon>
        <taxon>Hafniaceae</taxon>
        <taxon>Enterobacillus</taxon>
    </lineage>
</organism>
<dbReference type="Gene3D" id="3.40.250.10">
    <property type="entry name" value="Rhodanese-like domain"/>
    <property type="match status" value="2"/>
</dbReference>
<dbReference type="SMART" id="SM00450">
    <property type="entry name" value="RHOD"/>
    <property type="match status" value="2"/>
</dbReference>
<dbReference type="InterPro" id="IPR036873">
    <property type="entry name" value="Rhodanese-like_dom_sf"/>
</dbReference>
<protein>
    <recommendedName>
        <fullName evidence="6">Sulfurtransferase</fullName>
    </recommendedName>
</protein>
<feature type="domain" description="Rhodanese" evidence="7">
    <location>
        <begin position="17"/>
        <end position="136"/>
    </location>
</feature>
<comment type="catalytic activity">
    <reaction evidence="5">
        <text>2-oxo-3-sulfanylpropanoate + [thioredoxin]-dithiol = [thioredoxin]-disulfide + hydrogen sulfide + pyruvate + H(+)</text>
        <dbReference type="Rhea" id="RHEA:21740"/>
        <dbReference type="Rhea" id="RHEA-COMP:10698"/>
        <dbReference type="Rhea" id="RHEA-COMP:10700"/>
        <dbReference type="ChEBI" id="CHEBI:15361"/>
        <dbReference type="ChEBI" id="CHEBI:15378"/>
        <dbReference type="ChEBI" id="CHEBI:29919"/>
        <dbReference type="ChEBI" id="CHEBI:29950"/>
        <dbReference type="ChEBI" id="CHEBI:50058"/>
        <dbReference type="ChEBI" id="CHEBI:57678"/>
        <dbReference type="EC" id="2.8.1.2"/>
    </reaction>
    <physiologicalReaction direction="left-to-right" evidence="5">
        <dbReference type="Rhea" id="RHEA:21741"/>
    </physiologicalReaction>
</comment>
<dbReference type="PROSITE" id="PS00380">
    <property type="entry name" value="RHODANESE_1"/>
    <property type="match status" value="1"/>
</dbReference>
<keyword evidence="8" id="KW-0670">Pyruvate</keyword>
<dbReference type="EMBL" id="QRAP01000001">
    <property type="protein sequence ID" value="RDK96968.1"/>
    <property type="molecule type" value="Genomic_DNA"/>
</dbReference>
<feature type="domain" description="Rhodanese" evidence="7">
    <location>
        <begin position="166"/>
        <end position="279"/>
    </location>
</feature>
<dbReference type="GO" id="GO:0004792">
    <property type="term" value="F:thiosulfate-cyanide sulfurtransferase activity"/>
    <property type="evidence" value="ECO:0007669"/>
    <property type="project" value="InterPro"/>
</dbReference>
<evidence type="ECO:0000256" key="2">
    <source>
        <dbReference type="ARBA" id="ARBA00022490"/>
    </source>
</evidence>
<evidence type="ECO:0000313" key="9">
    <source>
        <dbReference type="Proteomes" id="UP000254848"/>
    </source>
</evidence>
<keyword evidence="2" id="KW-0963">Cytoplasm</keyword>
<proteinExistence type="predicted"/>
<evidence type="ECO:0000256" key="3">
    <source>
        <dbReference type="ARBA" id="ARBA00022679"/>
    </source>
</evidence>
<dbReference type="PANTHER" id="PTHR11364:SF27">
    <property type="entry name" value="SULFURTRANSFERASE"/>
    <property type="match status" value="1"/>
</dbReference>
<evidence type="ECO:0000256" key="1">
    <source>
        <dbReference type="ARBA" id="ARBA00004496"/>
    </source>
</evidence>
<dbReference type="FunFam" id="3.40.250.10:FF:000015">
    <property type="entry name" value="Sulfurtransferase"/>
    <property type="match status" value="1"/>
</dbReference>
<dbReference type="Pfam" id="PF00581">
    <property type="entry name" value="Rhodanese"/>
    <property type="match status" value="2"/>
</dbReference>
<dbReference type="PANTHER" id="PTHR11364">
    <property type="entry name" value="THIOSULFATE SULFERTANSFERASE"/>
    <property type="match status" value="1"/>
</dbReference>
<keyword evidence="3 6" id="KW-0808">Transferase</keyword>
<dbReference type="FunFam" id="3.40.250.10:FF:000001">
    <property type="entry name" value="Sulfurtransferase"/>
    <property type="match status" value="1"/>
</dbReference>
<comment type="subcellular location">
    <subcellularLocation>
        <location evidence="1">Cytoplasm</location>
    </subcellularLocation>
</comment>
<dbReference type="PROSITE" id="PS50206">
    <property type="entry name" value="RHODANESE_3"/>
    <property type="match status" value="2"/>
</dbReference>
<evidence type="ECO:0000256" key="4">
    <source>
        <dbReference type="ARBA" id="ARBA00022737"/>
    </source>
</evidence>
<gene>
    <name evidence="8" type="ORF">C8D90_101406</name>
</gene>
<comment type="caution">
    <text evidence="8">The sequence shown here is derived from an EMBL/GenBank/DDBJ whole genome shotgun (WGS) entry which is preliminary data.</text>
</comment>
<evidence type="ECO:0000256" key="6">
    <source>
        <dbReference type="RuleBase" id="RU000507"/>
    </source>
</evidence>
<dbReference type="NCBIfam" id="NF008557">
    <property type="entry name" value="PRK11493.1"/>
    <property type="match status" value="1"/>
</dbReference>
<reference evidence="8 9" key="1">
    <citation type="submission" date="2018-07" db="EMBL/GenBank/DDBJ databases">
        <title>Genomic Encyclopedia of Type Strains, Phase IV (KMG-IV): sequencing the most valuable type-strain genomes for metagenomic binning, comparative biology and taxonomic classification.</title>
        <authorList>
            <person name="Goeker M."/>
        </authorList>
    </citation>
    <scope>NUCLEOTIDE SEQUENCE [LARGE SCALE GENOMIC DNA]</scope>
    <source>
        <strain evidence="8 9">DSM 103736</strain>
    </source>
</reference>